<dbReference type="STRING" id="1925591.BI308_06450"/>
<evidence type="ECO:0000313" key="2">
    <source>
        <dbReference type="EMBL" id="OJJ26482.1"/>
    </source>
</evidence>
<protein>
    <submittedName>
        <fullName evidence="2">Uncharacterized protein</fullName>
    </submittedName>
</protein>
<keyword evidence="1" id="KW-0472">Membrane</keyword>
<dbReference type="EMBL" id="MLAW01000007">
    <property type="protein sequence ID" value="OJJ26482.1"/>
    <property type="molecule type" value="Genomic_DNA"/>
</dbReference>
<dbReference type="AlphaFoldDB" id="A0A1L9QV34"/>
<feature type="transmembrane region" description="Helical" evidence="1">
    <location>
        <begin position="158"/>
        <end position="181"/>
    </location>
</feature>
<keyword evidence="1" id="KW-1133">Transmembrane helix</keyword>
<organism evidence="2 3">
    <name type="scientific">Roseofilum reptotaenium AO1-A</name>
    <dbReference type="NCBI Taxonomy" id="1925591"/>
    <lineage>
        <taxon>Bacteria</taxon>
        <taxon>Bacillati</taxon>
        <taxon>Cyanobacteriota</taxon>
        <taxon>Cyanophyceae</taxon>
        <taxon>Desertifilales</taxon>
        <taxon>Desertifilaceae</taxon>
        <taxon>Roseofilum</taxon>
    </lineage>
</organism>
<evidence type="ECO:0000256" key="1">
    <source>
        <dbReference type="SAM" id="Phobius"/>
    </source>
</evidence>
<feature type="transmembrane region" description="Helical" evidence="1">
    <location>
        <begin position="25"/>
        <end position="51"/>
    </location>
</feature>
<reference evidence="2" key="1">
    <citation type="submission" date="2016-10" db="EMBL/GenBank/DDBJ databases">
        <title>CRISPR-Cas defence system in Roseofilum reptotaenium: evidence of a bacteriophage-cyanobacterium arms race in the coral black band disease.</title>
        <authorList>
            <person name="Buerger P."/>
            <person name="Wood-Charlson E.M."/>
            <person name="Weynberg K.D."/>
            <person name="Willis B."/>
            <person name="Van Oppen M.J."/>
        </authorList>
    </citation>
    <scope>NUCLEOTIDE SEQUENCE [LARGE SCALE GENOMIC DNA]</scope>
    <source>
        <strain evidence="2">AO1-A</strain>
    </source>
</reference>
<accession>A0A1L9QV34</accession>
<evidence type="ECO:0000313" key="3">
    <source>
        <dbReference type="Proteomes" id="UP000183940"/>
    </source>
</evidence>
<name>A0A1L9QV34_9CYAN</name>
<feature type="transmembrane region" description="Helical" evidence="1">
    <location>
        <begin position="120"/>
        <end position="146"/>
    </location>
</feature>
<keyword evidence="3" id="KW-1185">Reference proteome</keyword>
<comment type="caution">
    <text evidence="2">The sequence shown here is derived from an EMBL/GenBank/DDBJ whole genome shotgun (WGS) entry which is preliminary data.</text>
</comment>
<gene>
    <name evidence="2" type="ORF">BI308_06450</name>
</gene>
<proteinExistence type="predicted"/>
<feature type="transmembrane region" description="Helical" evidence="1">
    <location>
        <begin position="63"/>
        <end position="84"/>
    </location>
</feature>
<keyword evidence="1" id="KW-0812">Transmembrane</keyword>
<sequence length="195" mass="21478">MKLYPEAQTHLSSFSQAWRALSLHYLTPCVLLALGTASNIIYAHVPLVAFAAMSGVILQKRKAIAISAMIWSINQLIGFAIRGYPLSGSAFTWGALMGIGTLSVAFFASQKPTFSQHTWVGHLLWNLIALIGGFVLYQGLILLAYPLLSDGHFMDSAIVWRLFVKQMTWGGAIALGYNLLLWRTQNVTLSKTHPQ</sequence>
<dbReference type="Proteomes" id="UP000183940">
    <property type="component" value="Unassembled WGS sequence"/>
</dbReference>
<feature type="transmembrane region" description="Helical" evidence="1">
    <location>
        <begin position="90"/>
        <end position="108"/>
    </location>
</feature>